<evidence type="ECO:0000313" key="7">
    <source>
        <dbReference type="Proteomes" id="UP000030661"/>
    </source>
</evidence>
<organism evidence="6">
    <name type="scientific">Vecturithrix granuli</name>
    <dbReference type="NCBI Taxonomy" id="1499967"/>
    <lineage>
        <taxon>Bacteria</taxon>
        <taxon>Candidatus Moduliflexota</taxon>
        <taxon>Candidatus Vecturitrichia</taxon>
        <taxon>Candidatus Vecturitrichales</taxon>
        <taxon>Candidatus Vecturitrichaceae</taxon>
        <taxon>Candidatus Vecturithrix</taxon>
    </lineage>
</organism>
<evidence type="ECO:0000256" key="1">
    <source>
        <dbReference type="ARBA" id="ARBA00009477"/>
    </source>
</evidence>
<dbReference type="HOGENOM" id="CLU_018816_1_2_0"/>
<dbReference type="Gene3D" id="2.40.420.20">
    <property type="match status" value="1"/>
</dbReference>
<dbReference type="InterPro" id="IPR058792">
    <property type="entry name" value="Beta-barrel_RND_2"/>
</dbReference>
<dbReference type="GO" id="GO:0015562">
    <property type="term" value="F:efflux transmembrane transporter activity"/>
    <property type="evidence" value="ECO:0007669"/>
    <property type="project" value="TreeGrafter"/>
</dbReference>
<feature type="coiled-coil region" evidence="2">
    <location>
        <begin position="99"/>
        <end position="171"/>
    </location>
</feature>
<dbReference type="Pfam" id="PF25954">
    <property type="entry name" value="Beta-barrel_RND_2"/>
    <property type="match status" value="1"/>
</dbReference>
<dbReference type="PROSITE" id="PS51257">
    <property type="entry name" value="PROKAR_LIPOPROTEIN"/>
    <property type="match status" value="1"/>
</dbReference>
<keyword evidence="7" id="KW-1185">Reference proteome</keyword>
<evidence type="ECO:0000313" key="6">
    <source>
        <dbReference type="EMBL" id="GAK55687.1"/>
    </source>
</evidence>
<dbReference type="eggNOG" id="COG0845">
    <property type="taxonomic scope" value="Bacteria"/>
</dbReference>
<dbReference type="STRING" id="1499967.U27_02644"/>
<comment type="similarity">
    <text evidence="1">Belongs to the membrane fusion protein (MFP) (TC 8.A.1) family.</text>
</comment>
<dbReference type="AlphaFoldDB" id="A0A081BTN2"/>
<feature type="domain" description="CusB-like beta-barrel" evidence="4">
    <location>
        <begin position="215"/>
        <end position="285"/>
    </location>
</feature>
<evidence type="ECO:0000256" key="2">
    <source>
        <dbReference type="SAM" id="Coils"/>
    </source>
</evidence>
<dbReference type="EMBL" id="DF820464">
    <property type="protein sequence ID" value="GAK55687.1"/>
    <property type="molecule type" value="Genomic_DNA"/>
</dbReference>
<proteinExistence type="inferred from homology"/>
<evidence type="ECO:0000259" key="4">
    <source>
        <dbReference type="Pfam" id="PF25954"/>
    </source>
</evidence>
<keyword evidence="2" id="KW-0175">Coiled coil</keyword>
<dbReference type="SUPFAM" id="SSF111369">
    <property type="entry name" value="HlyD-like secretion proteins"/>
    <property type="match status" value="1"/>
</dbReference>
<protein>
    <submittedName>
        <fullName evidence="6">Efflux transporter, RND family, MFP subunit</fullName>
    </submittedName>
</protein>
<dbReference type="NCBIfam" id="TIGR01730">
    <property type="entry name" value="RND_mfp"/>
    <property type="match status" value="1"/>
</dbReference>
<dbReference type="Proteomes" id="UP000030661">
    <property type="component" value="Unassembled WGS sequence"/>
</dbReference>
<accession>A0A081BTN2</accession>
<dbReference type="PANTHER" id="PTHR30469">
    <property type="entry name" value="MULTIDRUG RESISTANCE PROTEIN MDTA"/>
    <property type="match status" value="1"/>
</dbReference>
<reference evidence="6" key="1">
    <citation type="journal article" date="2015" name="PeerJ">
        <title>First genomic representation of candidate bacterial phylum KSB3 points to enhanced environmental sensing as a trigger of wastewater bulking.</title>
        <authorList>
            <person name="Sekiguchi Y."/>
            <person name="Ohashi A."/>
            <person name="Parks D.H."/>
            <person name="Yamauchi T."/>
            <person name="Tyson G.W."/>
            <person name="Hugenholtz P."/>
        </authorList>
    </citation>
    <scope>NUCLEOTIDE SEQUENCE [LARGE SCALE GENOMIC DNA]</scope>
</reference>
<feature type="domain" description="Multidrug resistance protein MdtA-like C-terminal permuted SH3" evidence="5">
    <location>
        <begin position="319"/>
        <end position="361"/>
    </location>
</feature>
<dbReference type="Gene3D" id="1.10.287.470">
    <property type="entry name" value="Helix hairpin bin"/>
    <property type="match status" value="1"/>
</dbReference>
<dbReference type="Pfam" id="PF25967">
    <property type="entry name" value="RND-MFP_C"/>
    <property type="match status" value="1"/>
</dbReference>
<dbReference type="InterPro" id="IPR058627">
    <property type="entry name" value="MdtA-like_C"/>
</dbReference>
<evidence type="ECO:0000259" key="3">
    <source>
        <dbReference type="Pfam" id="PF25876"/>
    </source>
</evidence>
<name>A0A081BTN2_VECG1</name>
<dbReference type="GO" id="GO:1990281">
    <property type="term" value="C:efflux pump complex"/>
    <property type="evidence" value="ECO:0007669"/>
    <property type="project" value="TreeGrafter"/>
</dbReference>
<dbReference type="Pfam" id="PF25876">
    <property type="entry name" value="HH_MFP_RND"/>
    <property type="match status" value="1"/>
</dbReference>
<dbReference type="Gene3D" id="2.40.30.170">
    <property type="match status" value="1"/>
</dbReference>
<gene>
    <name evidence="6" type="ORF">U27_02644</name>
</gene>
<dbReference type="InterPro" id="IPR006143">
    <property type="entry name" value="RND_pump_MFP"/>
</dbReference>
<dbReference type="InterPro" id="IPR058624">
    <property type="entry name" value="MdtA-like_HH"/>
</dbReference>
<evidence type="ECO:0000259" key="5">
    <source>
        <dbReference type="Pfam" id="PF25967"/>
    </source>
</evidence>
<feature type="domain" description="Multidrug resistance protein MdtA-like alpha-helical hairpin" evidence="3">
    <location>
        <begin position="107"/>
        <end position="168"/>
    </location>
</feature>
<sequence length="378" mass="41668">MKRLVFIALLMAVCVLFMLSGCRRSPEQEVEAQKIETAVPVMVYVTQPTSISRYIKLTGGLEAENEALVLSKSGERIDKVLVKIGDEVAVDQVLILQSHQILQQGIAQAEAALRAANAQYEQARRDYARIQQLFQEKISSKQQFDQAQTQLKAAKSSVEQASALVKQAIEQYENSVVKAPIAGTVAMIFYEEGQIAPVGQPVIKITHTSAVKAKLYVPEIDLAAIEIGQQAIATFPAFPDLEFVGEITRLDEAVDPQKRALGIEVRIDNSHPLLRSGLFGQFLIETERHENALTITDTAVMPQTEIKLDTLGKQTSFTTYYVYVVENERVQKREVTPGIYARGQIEIISGLSAGEAIVVVGQNIVKEGDLVKIVETTE</sequence>
<dbReference type="Gene3D" id="2.40.50.100">
    <property type="match status" value="1"/>
</dbReference>